<dbReference type="GeneID" id="25902247"/>
<dbReference type="EMBL" id="KQ241668">
    <property type="protein sequence ID" value="KNC86083.1"/>
    <property type="molecule type" value="Genomic_DNA"/>
</dbReference>
<gene>
    <name evidence="2" type="ORF">SARC_01743</name>
</gene>
<evidence type="ECO:0000313" key="3">
    <source>
        <dbReference type="Proteomes" id="UP000054560"/>
    </source>
</evidence>
<dbReference type="InterPro" id="IPR039935">
    <property type="entry name" value="YML079W-like"/>
</dbReference>
<name>A0A0L0GCY6_9EUKA</name>
<dbReference type="Pfam" id="PF06172">
    <property type="entry name" value="Cupin_5"/>
    <property type="match status" value="1"/>
</dbReference>
<evidence type="ECO:0000259" key="1">
    <source>
        <dbReference type="Pfam" id="PF06172"/>
    </source>
</evidence>
<accession>A0A0L0GCY6</accession>
<dbReference type="Gene3D" id="2.60.120.10">
    <property type="entry name" value="Jelly Rolls"/>
    <property type="match status" value="1"/>
</dbReference>
<dbReference type="PANTHER" id="PTHR33387:SF3">
    <property type="entry name" value="DUF985 DOMAIN-CONTAINING PROTEIN"/>
    <property type="match status" value="1"/>
</dbReference>
<dbReference type="OrthoDB" id="6614653at2759"/>
<dbReference type="InterPro" id="IPR014710">
    <property type="entry name" value="RmlC-like_jellyroll"/>
</dbReference>
<dbReference type="SUPFAM" id="SSF51182">
    <property type="entry name" value="RmlC-like cupins"/>
    <property type="match status" value="1"/>
</dbReference>
<keyword evidence="3" id="KW-1185">Reference proteome</keyword>
<dbReference type="Proteomes" id="UP000054560">
    <property type="component" value="Unassembled WGS sequence"/>
</dbReference>
<dbReference type="InterPro" id="IPR009327">
    <property type="entry name" value="Cupin_DUF985"/>
</dbReference>
<sequence>MVSEGDCDGRLAKFDVGFDVKNHVFPLATVPKGVWFAAEPDPDCEAYSLMGATVAPGFNYTDWSIATKPQLIEALGGEGNVCDEYMKVVDRLVAKDLEETDR</sequence>
<dbReference type="AlphaFoldDB" id="A0A0L0GCY6"/>
<dbReference type="InterPro" id="IPR011051">
    <property type="entry name" value="RmlC_Cupin_sf"/>
</dbReference>
<proteinExistence type="predicted"/>
<feature type="domain" description="DUF985" evidence="1">
    <location>
        <begin position="8"/>
        <end position="65"/>
    </location>
</feature>
<dbReference type="PANTHER" id="PTHR33387">
    <property type="entry name" value="RMLC-LIKE JELLY ROLL FOLD PROTEIN"/>
    <property type="match status" value="1"/>
</dbReference>
<organism evidence="2 3">
    <name type="scientific">Sphaeroforma arctica JP610</name>
    <dbReference type="NCBI Taxonomy" id="667725"/>
    <lineage>
        <taxon>Eukaryota</taxon>
        <taxon>Ichthyosporea</taxon>
        <taxon>Ichthyophonida</taxon>
        <taxon>Sphaeroforma</taxon>
    </lineage>
</organism>
<dbReference type="RefSeq" id="XP_014159985.1">
    <property type="nucleotide sequence ID" value="XM_014304510.1"/>
</dbReference>
<reference evidence="2 3" key="1">
    <citation type="submission" date="2011-02" db="EMBL/GenBank/DDBJ databases">
        <title>The Genome Sequence of Sphaeroforma arctica JP610.</title>
        <authorList>
            <consortium name="The Broad Institute Genome Sequencing Platform"/>
            <person name="Russ C."/>
            <person name="Cuomo C."/>
            <person name="Young S.K."/>
            <person name="Zeng Q."/>
            <person name="Gargeya S."/>
            <person name="Alvarado L."/>
            <person name="Berlin A."/>
            <person name="Chapman S.B."/>
            <person name="Chen Z."/>
            <person name="Freedman E."/>
            <person name="Gellesch M."/>
            <person name="Goldberg J."/>
            <person name="Griggs A."/>
            <person name="Gujja S."/>
            <person name="Heilman E."/>
            <person name="Heiman D."/>
            <person name="Howarth C."/>
            <person name="Mehta T."/>
            <person name="Neiman D."/>
            <person name="Pearson M."/>
            <person name="Roberts A."/>
            <person name="Saif S."/>
            <person name="Shea T."/>
            <person name="Shenoy N."/>
            <person name="Sisk P."/>
            <person name="Stolte C."/>
            <person name="Sykes S."/>
            <person name="White J."/>
            <person name="Yandava C."/>
            <person name="Burger G."/>
            <person name="Gray M.W."/>
            <person name="Holland P.W.H."/>
            <person name="King N."/>
            <person name="Lang F.B.F."/>
            <person name="Roger A.J."/>
            <person name="Ruiz-Trillo I."/>
            <person name="Haas B."/>
            <person name="Nusbaum C."/>
            <person name="Birren B."/>
        </authorList>
    </citation>
    <scope>NUCLEOTIDE SEQUENCE [LARGE SCALE GENOMIC DNA]</scope>
    <source>
        <strain evidence="2 3">JP610</strain>
    </source>
</reference>
<evidence type="ECO:0000313" key="2">
    <source>
        <dbReference type="EMBL" id="KNC86083.1"/>
    </source>
</evidence>
<protein>
    <recommendedName>
        <fullName evidence="1">DUF985 domain-containing protein</fullName>
    </recommendedName>
</protein>